<keyword evidence="3" id="KW-1185">Reference proteome</keyword>
<dbReference type="PANTHER" id="PTHR43975">
    <property type="entry name" value="ZGC:101858"/>
    <property type="match status" value="1"/>
</dbReference>
<dbReference type="InterPro" id="IPR002347">
    <property type="entry name" value="SDR_fam"/>
</dbReference>
<dbReference type="GO" id="GO:0016491">
    <property type="term" value="F:oxidoreductase activity"/>
    <property type="evidence" value="ECO:0007669"/>
    <property type="project" value="UniProtKB-KW"/>
</dbReference>
<dbReference type="Pfam" id="PF13561">
    <property type="entry name" value="adh_short_C2"/>
    <property type="match status" value="1"/>
</dbReference>
<sequence length="795" mass="87079">CQPNSIIITNDISCQRFHESFCCTDRIKKSCPEKCATISCPYNINKDDLTDMTKGQLNNVNKLIGSNNVTPVTKIKKMGDSSKNGKIIKNSKNKIIKPPKELVHIDEVDTDYEIIPDNIQPPNSFTISSNDKNNIRTTISSLPTTTETIASTFSTTINSNNKLIRGINCGMEPDWKPCISMLEANNRLSNCCKSKNMPPGCQELCRYDVTQEEVKQALNLGKCSLLNVAPFLECAADKKDNINCCRSKNIAGKSGPQCEVFCTANKPGPNPYGILGIQHITCGQTMYDLLKCHLSGKVVIITGSSTGIGKAIAYEYAKNNAKIVIVARSLTTLNNTANEFINNGINKDNILIISVDISNDDSAKIIIDKTIKKFGKLNILVNNAGVNGKPGITDFEAIELYDYITKINVRAVIKLTEEAIPYLKKTKGNIINMSSISSSYPLRTTIYYSMSKASLDIYTKGLAGRLANDGIRINSINPGFVETSIFTKGPAQQGKEIGFDEMLEKMKPIIKNKVPLQRFGKPEEVAKFVLFISSDNANYCTGGASSGIGKATALKCGLEGGKIVIVARNLKNINETVDIFIKFGLSPENILPIEADISNDNSPKEIIEKTIYKYGKIDVLINNAGVVGKEGISNEESIELFDHIFKINVRGLVKLSEEVIPYLKKTKGNIGSFSLFYRMSKAAVDIYTQSLAGKLGEYGIRVNSVNPGMTATKIFTTLPSVDGLNISEEEMLKHFHDLLNNSVPLKRMASPEEIANLICFISSDEGSYITGSCYIIDGGFKVNCAMSTSPIEKKI</sequence>
<name>A0AAF5DCS9_STRER</name>
<dbReference type="PRINTS" id="PR00080">
    <property type="entry name" value="SDRFAMILY"/>
</dbReference>
<dbReference type="AlphaFoldDB" id="A0AAF5DCS9"/>
<dbReference type="Gene3D" id="3.40.50.720">
    <property type="entry name" value="NAD(P)-binding Rossmann-like Domain"/>
    <property type="match status" value="2"/>
</dbReference>
<evidence type="ECO:0000259" key="2">
    <source>
        <dbReference type="Pfam" id="PF01682"/>
    </source>
</evidence>
<keyword evidence="1" id="KW-0560">Oxidoreductase</keyword>
<dbReference type="InterPro" id="IPR036291">
    <property type="entry name" value="NAD(P)-bd_dom_sf"/>
</dbReference>
<dbReference type="Pfam" id="PF00106">
    <property type="entry name" value="adh_short"/>
    <property type="match status" value="1"/>
</dbReference>
<dbReference type="SUPFAM" id="SSF51735">
    <property type="entry name" value="NAD(P)-binding Rossmann-fold domains"/>
    <property type="match status" value="2"/>
</dbReference>
<reference evidence="4" key="1">
    <citation type="submission" date="2024-02" db="UniProtKB">
        <authorList>
            <consortium name="WormBaseParasite"/>
        </authorList>
    </citation>
    <scope>IDENTIFICATION</scope>
</reference>
<dbReference type="PROSITE" id="PS00061">
    <property type="entry name" value="ADH_SHORT"/>
    <property type="match status" value="1"/>
</dbReference>
<evidence type="ECO:0000313" key="4">
    <source>
        <dbReference type="WBParaSite" id="TCONS_00010337.p1"/>
    </source>
</evidence>
<dbReference type="InterPro" id="IPR020904">
    <property type="entry name" value="Sc_DH/Rdtase_CS"/>
</dbReference>
<evidence type="ECO:0000256" key="1">
    <source>
        <dbReference type="ARBA" id="ARBA00023002"/>
    </source>
</evidence>
<organism evidence="3 4">
    <name type="scientific">Strongyloides stercoralis</name>
    <name type="common">Threadworm</name>
    <dbReference type="NCBI Taxonomy" id="6248"/>
    <lineage>
        <taxon>Eukaryota</taxon>
        <taxon>Metazoa</taxon>
        <taxon>Ecdysozoa</taxon>
        <taxon>Nematoda</taxon>
        <taxon>Chromadorea</taxon>
        <taxon>Rhabditida</taxon>
        <taxon>Tylenchina</taxon>
        <taxon>Panagrolaimomorpha</taxon>
        <taxon>Strongyloidoidea</taxon>
        <taxon>Strongyloididae</taxon>
        <taxon>Strongyloides</taxon>
    </lineage>
</organism>
<dbReference type="Proteomes" id="UP000035681">
    <property type="component" value="Unplaced"/>
</dbReference>
<feature type="domain" description="Domain of unknown function DB" evidence="2">
    <location>
        <begin position="191"/>
        <end position="293"/>
    </location>
</feature>
<dbReference type="Pfam" id="PF01682">
    <property type="entry name" value="DB"/>
    <property type="match status" value="1"/>
</dbReference>
<dbReference type="WBParaSite" id="TCONS_00010337.p1">
    <property type="protein sequence ID" value="TCONS_00010337.p1"/>
    <property type="gene ID" value="XLOC_003389"/>
</dbReference>
<dbReference type="PRINTS" id="PR00081">
    <property type="entry name" value="GDHRDH"/>
</dbReference>
<protein>
    <submittedName>
        <fullName evidence="4">DB domain-containing protein</fullName>
    </submittedName>
</protein>
<evidence type="ECO:0000313" key="3">
    <source>
        <dbReference type="Proteomes" id="UP000035681"/>
    </source>
</evidence>
<dbReference type="InterPro" id="IPR002602">
    <property type="entry name" value="DB"/>
</dbReference>
<accession>A0AAF5DCS9</accession>
<proteinExistence type="predicted"/>
<dbReference type="PANTHER" id="PTHR43975:SF2">
    <property type="entry name" value="EG:BACR7A4.14 PROTEIN-RELATED"/>
    <property type="match status" value="1"/>
</dbReference>
<dbReference type="FunFam" id="3.40.50.720:FF:000084">
    <property type="entry name" value="Short-chain dehydrogenase reductase"/>
    <property type="match status" value="2"/>
</dbReference>